<evidence type="ECO:0000313" key="6">
    <source>
        <dbReference type="EMBL" id="HEG90662.1"/>
    </source>
</evidence>
<sequence>MEQTGEVELGRMTSPEAATALARAEVAIIPVGATEQHGPNLTLETDTTIAHRLSVLLARRLYPCAVVVPPVPFGVSHHHLGFAGTLTVAPETFIAIVLDLVRSLRHHGIRRFFIIDGHAGNQGVLEVLMTKLRFELGVQAAYLFYFTLASDVIERGVCSQRWGHACEVETSVALALEPGLVRQQTLAAGELHPPSMPFVDPWRAPRLGVPQAFEEITGNGALGDARQASPEFGQAIVDRVIERAQAFLEAFLRQPV</sequence>
<evidence type="ECO:0000256" key="4">
    <source>
        <dbReference type="ARBA" id="ARBA00022833"/>
    </source>
</evidence>
<dbReference type="PANTHER" id="PTHR35005:SF1">
    <property type="entry name" value="2-AMINO-5-FORMYLAMINO-6-RIBOSYLAMINOPYRIMIDIN-4(3H)-ONE 5'-MONOPHOSPHATE DEFORMYLASE"/>
    <property type="match status" value="1"/>
</dbReference>
<dbReference type="InterPro" id="IPR024087">
    <property type="entry name" value="Creatininase-like_sf"/>
</dbReference>
<name>A0A831TB84_9BACT</name>
<reference evidence="6" key="1">
    <citation type="journal article" date="2020" name="mSystems">
        <title>Genome- and Community-Level Interaction Insights into Carbon Utilization and Element Cycling Functions of Hydrothermarchaeota in Hydrothermal Sediment.</title>
        <authorList>
            <person name="Zhou Z."/>
            <person name="Liu Y."/>
            <person name="Xu W."/>
            <person name="Pan J."/>
            <person name="Luo Z.H."/>
            <person name="Li M."/>
        </authorList>
    </citation>
    <scope>NUCLEOTIDE SEQUENCE [LARGE SCALE GENOMIC DNA]</scope>
    <source>
        <strain evidence="6">SpSt-210</strain>
    </source>
</reference>
<comment type="caution">
    <text evidence="6">The sequence shown here is derived from an EMBL/GenBank/DDBJ whole genome shotgun (WGS) entry which is preliminary data.</text>
</comment>
<comment type="cofactor">
    <cofactor evidence="1">
        <name>Zn(2+)</name>
        <dbReference type="ChEBI" id="CHEBI:29105"/>
    </cofactor>
</comment>
<dbReference type="InterPro" id="IPR003785">
    <property type="entry name" value="Creatininase/forma_Hydrolase"/>
</dbReference>
<comment type="similarity">
    <text evidence="5">Belongs to the creatininase superfamily.</text>
</comment>
<dbReference type="PANTHER" id="PTHR35005">
    <property type="entry name" value="3-DEHYDRO-SCYLLO-INOSOSE HYDROLASE"/>
    <property type="match status" value="1"/>
</dbReference>
<evidence type="ECO:0000256" key="5">
    <source>
        <dbReference type="ARBA" id="ARBA00024029"/>
    </source>
</evidence>
<evidence type="ECO:0000256" key="1">
    <source>
        <dbReference type="ARBA" id="ARBA00001947"/>
    </source>
</evidence>
<protein>
    <submittedName>
        <fullName evidence="6">Creatininase family protein</fullName>
    </submittedName>
</protein>
<organism evidence="6">
    <name type="scientific">Thermorudis peleae</name>
    <dbReference type="NCBI Taxonomy" id="1382356"/>
    <lineage>
        <taxon>Bacteria</taxon>
        <taxon>Pseudomonadati</taxon>
        <taxon>Thermomicrobiota</taxon>
        <taxon>Thermomicrobia</taxon>
        <taxon>Thermomicrobia incertae sedis</taxon>
        <taxon>Thermorudis</taxon>
    </lineage>
</organism>
<dbReference type="AlphaFoldDB" id="A0A831TB84"/>
<dbReference type="SUPFAM" id="SSF102215">
    <property type="entry name" value="Creatininase"/>
    <property type="match status" value="1"/>
</dbReference>
<dbReference type="EMBL" id="DSIY01000102">
    <property type="protein sequence ID" value="HEG90662.1"/>
    <property type="molecule type" value="Genomic_DNA"/>
</dbReference>
<gene>
    <name evidence="6" type="ORF">ENP34_04350</name>
</gene>
<proteinExistence type="inferred from homology"/>
<accession>A0A831TB84</accession>
<dbReference type="GO" id="GO:0009231">
    <property type="term" value="P:riboflavin biosynthetic process"/>
    <property type="evidence" value="ECO:0007669"/>
    <property type="project" value="TreeGrafter"/>
</dbReference>
<evidence type="ECO:0000256" key="3">
    <source>
        <dbReference type="ARBA" id="ARBA00022801"/>
    </source>
</evidence>
<dbReference type="GO" id="GO:0046872">
    <property type="term" value="F:metal ion binding"/>
    <property type="evidence" value="ECO:0007669"/>
    <property type="project" value="UniProtKB-KW"/>
</dbReference>
<dbReference type="Gene3D" id="3.40.50.10310">
    <property type="entry name" value="Creatininase"/>
    <property type="match status" value="1"/>
</dbReference>
<keyword evidence="2" id="KW-0479">Metal-binding</keyword>
<dbReference type="Pfam" id="PF02633">
    <property type="entry name" value="Creatininase"/>
    <property type="match status" value="1"/>
</dbReference>
<keyword evidence="4" id="KW-0862">Zinc</keyword>
<dbReference type="GO" id="GO:0016811">
    <property type="term" value="F:hydrolase activity, acting on carbon-nitrogen (but not peptide) bonds, in linear amides"/>
    <property type="evidence" value="ECO:0007669"/>
    <property type="project" value="TreeGrafter"/>
</dbReference>
<evidence type="ECO:0000256" key="2">
    <source>
        <dbReference type="ARBA" id="ARBA00022723"/>
    </source>
</evidence>
<keyword evidence="3" id="KW-0378">Hydrolase</keyword>